<dbReference type="InterPro" id="IPR029044">
    <property type="entry name" value="Nucleotide-diphossugar_trans"/>
</dbReference>
<dbReference type="Proteomes" id="UP000239576">
    <property type="component" value="Unassembled WGS sequence"/>
</dbReference>
<dbReference type="EMBL" id="PVWK01000108">
    <property type="protein sequence ID" value="PSB26382.1"/>
    <property type="molecule type" value="Genomic_DNA"/>
</dbReference>
<feature type="domain" description="Nucleotide-diphospho-sugar transferase" evidence="1">
    <location>
        <begin position="89"/>
        <end position="188"/>
    </location>
</feature>
<comment type="caution">
    <text evidence="2">The sequence shown here is derived from an EMBL/GenBank/DDBJ whole genome shotgun (WGS) entry which is preliminary data.</text>
</comment>
<dbReference type="SUPFAM" id="SSF53448">
    <property type="entry name" value="Nucleotide-diphospho-sugar transferases"/>
    <property type="match status" value="1"/>
</dbReference>
<name>A0A2T1E0X0_9CYAN</name>
<reference evidence="2 3" key="2">
    <citation type="submission" date="2018-03" db="EMBL/GenBank/DDBJ databases">
        <title>The ancient ancestry and fast evolution of plastids.</title>
        <authorList>
            <person name="Moore K.R."/>
            <person name="Magnabosco C."/>
            <person name="Momper L."/>
            <person name="Gold D.A."/>
            <person name="Bosak T."/>
            <person name="Fournier G.P."/>
        </authorList>
    </citation>
    <scope>NUCLEOTIDE SEQUENCE [LARGE SCALE GENOMIC DNA]</scope>
    <source>
        <strain evidence="2 3">ULC18</strain>
    </source>
</reference>
<evidence type="ECO:0000313" key="3">
    <source>
        <dbReference type="Proteomes" id="UP000239576"/>
    </source>
</evidence>
<dbReference type="Pfam" id="PF03407">
    <property type="entry name" value="Nucleotid_trans"/>
    <property type="match status" value="1"/>
</dbReference>
<dbReference type="AlphaFoldDB" id="A0A2T1E0X0"/>
<dbReference type="OrthoDB" id="462608at2"/>
<evidence type="ECO:0000259" key="1">
    <source>
        <dbReference type="Pfam" id="PF03407"/>
    </source>
</evidence>
<keyword evidence="3" id="KW-1185">Reference proteome</keyword>
<dbReference type="Gene3D" id="3.90.550.10">
    <property type="entry name" value="Spore Coat Polysaccharide Biosynthesis Protein SpsA, Chain A"/>
    <property type="match status" value="1"/>
</dbReference>
<accession>A0A2T1E0X0</accession>
<sequence length="284" mass="32213">MIRRGVIYCATSKIAYLEAALISAMALRQQEPALPITLLSDHPFLTHLPLQDYGITPRLLDRHEVDQQAFSSRSIKTRLNAYSPYQETLFLDADILPLQPVADLWADLNESDLAMVVDRLPMVSLCDHIAQEEKAYTLQRLPGNTVQFNSGVILWRDSLATQALFQQWHKEWQQFQKHDQLALIRAIKAVQIPVMKLPMTYNISPMDAAPLMGTDNGVHLLHCWGGMVASGAYRQFAKQYYPLVVETVAQFFADDHFEDLAMSNQALSYTKALLQRQTGEPIEI</sequence>
<gene>
    <name evidence="2" type="ORF">C7B82_19915</name>
</gene>
<reference evidence="3" key="1">
    <citation type="submission" date="2018-02" db="EMBL/GenBank/DDBJ databases">
        <authorList>
            <person name="Moore K."/>
            <person name="Momper L."/>
        </authorList>
    </citation>
    <scope>NUCLEOTIDE SEQUENCE [LARGE SCALE GENOMIC DNA]</scope>
    <source>
        <strain evidence="3">ULC18</strain>
    </source>
</reference>
<evidence type="ECO:0000313" key="2">
    <source>
        <dbReference type="EMBL" id="PSB26382.1"/>
    </source>
</evidence>
<proteinExistence type="predicted"/>
<organism evidence="2 3">
    <name type="scientific">Stenomitos frigidus ULC18</name>
    <dbReference type="NCBI Taxonomy" id="2107698"/>
    <lineage>
        <taxon>Bacteria</taxon>
        <taxon>Bacillati</taxon>
        <taxon>Cyanobacteriota</taxon>
        <taxon>Cyanophyceae</taxon>
        <taxon>Leptolyngbyales</taxon>
        <taxon>Leptolyngbyaceae</taxon>
        <taxon>Stenomitos</taxon>
    </lineage>
</organism>
<protein>
    <recommendedName>
        <fullName evidence="1">Nucleotide-diphospho-sugar transferase domain-containing protein</fullName>
    </recommendedName>
</protein>
<dbReference type="InterPro" id="IPR005069">
    <property type="entry name" value="Nucl-diP-sugar_transferase"/>
</dbReference>